<evidence type="ECO:0000313" key="2">
    <source>
        <dbReference type="EMBL" id="APA98005.1"/>
    </source>
</evidence>
<gene>
    <name evidence="2" type="ORF">NS506_03956</name>
</gene>
<proteinExistence type="predicted"/>
<keyword evidence="1" id="KW-0812">Transmembrane</keyword>
<dbReference type="RefSeq" id="WP_155240665.1">
    <property type="nucleotide sequence ID" value="NZ_AP017900.1"/>
</dbReference>
<dbReference type="AlphaFoldDB" id="A0ABC8AV26"/>
<dbReference type="EMBL" id="CP017839">
    <property type="protein sequence ID" value="APA98005.1"/>
    <property type="molecule type" value="Genomic_DNA"/>
</dbReference>
<feature type="transmembrane region" description="Helical" evidence="1">
    <location>
        <begin position="7"/>
        <end position="30"/>
    </location>
</feature>
<organism evidence="2 3">
    <name type="scientific">Nocardia seriolae</name>
    <dbReference type="NCBI Taxonomy" id="37332"/>
    <lineage>
        <taxon>Bacteria</taxon>
        <taxon>Bacillati</taxon>
        <taxon>Actinomycetota</taxon>
        <taxon>Actinomycetes</taxon>
        <taxon>Mycobacteriales</taxon>
        <taxon>Nocardiaceae</taxon>
        <taxon>Nocardia</taxon>
    </lineage>
</organism>
<evidence type="ECO:0000256" key="1">
    <source>
        <dbReference type="SAM" id="Phobius"/>
    </source>
</evidence>
<reference evidence="2 3" key="1">
    <citation type="submission" date="2016-10" db="EMBL/GenBank/DDBJ databases">
        <title>Genome sequence of Nocardia seriolae strain EM150506, isolated from Anguila japonica.</title>
        <authorList>
            <person name="Han H.-J."/>
        </authorList>
    </citation>
    <scope>NUCLEOTIDE SEQUENCE [LARGE SCALE GENOMIC DNA]</scope>
    <source>
        <strain evidence="2 3">EM150506</strain>
    </source>
</reference>
<protein>
    <submittedName>
        <fullName evidence="2">Uncharacterized protein</fullName>
    </submittedName>
</protein>
<keyword evidence="1" id="KW-1133">Transmembrane helix</keyword>
<name>A0ABC8AV26_9NOCA</name>
<sequence>MTSLQHIIIIVGIDLANVVVAAITATGTLIGTLEGTAGAQYFAIRNKRLGAEI</sequence>
<dbReference type="KEGG" id="nsr:NS506_03956"/>
<dbReference type="GeneID" id="93375554"/>
<dbReference type="Proteomes" id="UP000180166">
    <property type="component" value="Chromosome"/>
</dbReference>
<keyword evidence="1" id="KW-0472">Membrane</keyword>
<accession>A0ABC8AV26</accession>
<evidence type="ECO:0000313" key="3">
    <source>
        <dbReference type="Proteomes" id="UP000180166"/>
    </source>
</evidence>